<reference evidence="3" key="1">
    <citation type="journal article" date="2019" name="bioRxiv">
        <title>The Genome of the Zebra Mussel, Dreissena polymorpha: A Resource for Invasive Species Research.</title>
        <authorList>
            <person name="McCartney M.A."/>
            <person name="Auch B."/>
            <person name="Kono T."/>
            <person name="Mallez S."/>
            <person name="Zhang Y."/>
            <person name="Obille A."/>
            <person name="Becker A."/>
            <person name="Abrahante J.E."/>
            <person name="Garbe J."/>
            <person name="Badalamenti J.P."/>
            <person name="Herman A."/>
            <person name="Mangelson H."/>
            <person name="Liachko I."/>
            <person name="Sullivan S."/>
            <person name="Sone E.D."/>
            <person name="Koren S."/>
            <person name="Silverstein K.A.T."/>
            <person name="Beckman K.B."/>
            <person name="Gohl D.M."/>
        </authorList>
    </citation>
    <scope>NUCLEOTIDE SEQUENCE</scope>
    <source>
        <strain evidence="3">Duluth1</strain>
        <tissue evidence="3">Whole animal</tissue>
    </source>
</reference>
<dbReference type="Pfam" id="PF00644">
    <property type="entry name" value="PARP"/>
    <property type="match status" value="1"/>
</dbReference>
<feature type="domain" description="PARP catalytic" evidence="2">
    <location>
        <begin position="33"/>
        <end position="413"/>
    </location>
</feature>
<dbReference type="AlphaFoldDB" id="A0A9D4LG60"/>
<evidence type="ECO:0000313" key="3">
    <source>
        <dbReference type="EMBL" id="KAH3857500.1"/>
    </source>
</evidence>
<proteinExistence type="predicted"/>
<keyword evidence="1" id="KW-0520">NAD</keyword>
<dbReference type="SUPFAM" id="SSF56399">
    <property type="entry name" value="ADP-ribosylation"/>
    <property type="match status" value="2"/>
</dbReference>
<feature type="non-terminal residue" evidence="3">
    <location>
        <position position="1"/>
    </location>
</feature>
<comment type="caution">
    <text evidence="3">The sequence shown here is derived from an EMBL/GenBank/DDBJ whole genome shotgun (WGS) entry which is preliminary data.</text>
</comment>
<dbReference type="InterPro" id="IPR012317">
    <property type="entry name" value="Poly(ADP-ribose)pol_cat_dom"/>
</dbReference>
<organism evidence="3 4">
    <name type="scientific">Dreissena polymorpha</name>
    <name type="common">Zebra mussel</name>
    <name type="synonym">Mytilus polymorpha</name>
    <dbReference type="NCBI Taxonomy" id="45954"/>
    <lineage>
        <taxon>Eukaryota</taxon>
        <taxon>Metazoa</taxon>
        <taxon>Spiralia</taxon>
        <taxon>Lophotrochozoa</taxon>
        <taxon>Mollusca</taxon>
        <taxon>Bivalvia</taxon>
        <taxon>Autobranchia</taxon>
        <taxon>Heteroconchia</taxon>
        <taxon>Euheterodonta</taxon>
        <taxon>Imparidentia</taxon>
        <taxon>Neoheterodontei</taxon>
        <taxon>Myida</taxon>
        <taxon>Dreissenoidea</taxon>
        <taxon>Dreissenidae</taxon>
        <taxon>Dreissena</taxon>
    </lineage>
</organism>
<name>A0A9D4LG60_DREPO</name>
<protein>
    <recommendedName>
        <fullName evidence="1">Poly [ADP-ribose] polymerase</fullName>
        <shortName evidence="1">PARP</shortName>
        <ecNumber evidence="1">2.4.2.-</ecNumber>
    </recommendedName>
</protein>
<keyword evidence="1" id="KW-0328">Glycosyltransferase</keyword>
<dbReference type="GO" id="GO:0005634">
    <property type="term" value="C:nucleus"/>
    <property type="evidence" value="ECO:0007669"/>
    <property type="project" value="TreeGrafter"/>
</dbReference>
<dbReference type="PANTHER" id="PTHR45740:SF2">
    <property type="entry name" value="POLY [ADP-RIBOSE] POLYMERASE"/>
    <property type="match status" value="1"/>
</dbReference>
<evidence type="ECO:0000313" key="4">
    <source>
        <dbReference type="Proteomes" id="UP000828390"/>
    </source>
</evidence>
<dbReference type="PROSITE" id="PS51059">
    <property type="entry name" value="PARP_CATALYTIC"/>
    <property type="match status" value="1"/>
</dbReference>
<dbReference type="InterPro" id="IPR051712">
    <property type="entry name" value="ARTD-AVP"/>
</dbReference>
<keyword evidence="1" id="KW-0808">Transferase</keyword>
<accession>A0A9D4LG60</accession>
<dbReference type="PANTHER" id="PTHR45740">
    <property type="entry name" value="POLY [ADP-RIBOSE] POLYMERASE"/>
    <property type="match status" value="1"/>
</dbReference>
<dbReference type="Proteomes" id="UP000828390">
    <property type="component" value="Unassembled WGS sequence"/>
</dbReference>
<reference evidence="3" key="2">
    <citation type="submission" date="2020-11" db="EMBL/GenBank/DDBJ databases">
        <authorList>
            <person name="McCartney M.A."/>
            <person name="Auch B."/>
            <person name="Kono T."/>
            <person name="Mallez S."/>
            <person name="Becker A."/>
            <person name="Gohl D.M."/>
            <person name="Silverstein K.A.T."/>
            <person name="Koren S."/>
            <person name="Bechman K.B."/>
            <person name="Herman A."/>
            <person name="Abrahante J.E."/>
            <person name="Garbe J."/>
        </authorList>
    </citation>
    <scope>NUCLEOTIDE SEQUENCE</scope>
    <source>
        <strain evidence="3">Duluth1</strain>
        <tissue evidence="3">Whole animal</tissue>
    </source>
</reference>
<dbReference type="Gene3D" id="3.90.228.10">
    <property type="match status" value="2"/>
</dbReference>
<sequence length="413" mass="45928">AAEEEMEFEEEAAMSSECSYVQKYEDCPGHWDSMDEREVNKKGYANILLQQGSPEYEYVVVRFFESMVDHSVEVTGVYRVQNPIQWKYYTVKKAEMIQDNEGFGRVVEGNLFHGTSSNAVDAICRKGFDWRLCGKHGTLYGQGSYFATNASYSHQYTDLRKPQSSLMPSMTLQSQGAQSLITSRMHSFYNHPGLASNMRQNLLMNPVPTLPGGSFQFGPMNLSQNTTPNPPSHPTSHGSQHNIGCPFSSNPIGLSIQDTNIGNHGNGCLCPQHAVGSTDLQPMPVPPGQPGPSSGITYAGGNFRPYSRKIIPQPVPIRQISGLPSSALNTTGMQTDQDKFKARMFFAKVLVGSYTTGNPKLRKPPARYTDDPFGKCYDSCVDNMQNPKIFVIFDTTQAYPEYLIEYTYGKSLY</sequence>
<dbReference type="EMBL" id="JAIWYP010000003">
    <property type="protein sequence ID" value="KAH3857500.1"/>
    <property type="molecule type" value="Genomic_DNA"/>
</dbReference>
<dbReference type="GO" id="GO:1990404">
    <property type="term" value="F:NAD+-protein mono-ADP-ribosyltransferase activity"/>
    <property type="evidence" value="ECO:0007669"/>
    <property type="project" value="TreeGrafter"/>
</dbReference>
<keyword evidence="4" id="KW-1185">Reference proteome</keyword>
<evidence type="ECO:0000259" key="2">
    <source>
        <dbReference type="PROSITE" id="PS51059"/>
    </source>
</evidence>
<dbReference type="EC" id="2.4.2.-" evidence="1"/>
<gene>
    <name evidence="3" type="ORF">DPMN_100109</name>
</gene>
<dbReference type="GO" id="GO:0003950">
    <property type="term" value="F:NAD+ poly-ADP-ribosyltransferase activity"/>
    <property type="evidence" value="ECO:0007669"/>
    <property type="project" value="UniProtKB-UniRule"/>
</dbReference>
<evidence type="ECO:0000256" key="1">
    <source>
        <dbReference type="RuleBase" id="RU362114"/>
    </source>
</evidence>